<dbReference type="STRING" id="366533.SAMN05444339_103295"/>
<dbReference type="PANTHER" id="PTHR30401:SF0">
    <property type="entry name" value="TRNA 2-SELENOURIDINE SYNTHASE"/>
    <property type="match status" value="1"/>
</dbReference>
<dbReference type="PROSITE" id="PS50206">
    <property type="entry name" value="RHODANESE_3"/>
    <property type="match status" value="1"/>
</dbReference>
<dbReference type="InterPro" id="IPR017582">
    <property type="entry name" value="SelU"/>
</dbReference>
<keyword evidence="1" id="KW-0711">Selenium</keyword>
<dbReference type="NCBIfam" id="TIGR03167">
    <property type="entry name" value="tRNA_sel_U_synt"/>
    <property type="match status" value="1"/>
</dbReference>
<dbReference type="OrthoDB" id="9808735at2"/>
<dbReference type="Gene3D" id="3.40.250.10">
    <property type="entry name" value="Rhodanese-like domain"/>
    <property type="match status" value="1"/>
</dbReference>
<evidence type="ECO:0000313" key="3">
    <source>
        <dbReference type="EMBL" id="SHF10546.1"/>
    </source>
</evidence>
<evidence type="ECO:0000256" key="1">
    <source>
        <dbReference type="ARBA" id="ARBA00023266"/>
    </source>
</evidence>
<name>A0A1M4YYZ9_LOKAT</name>
<dbReference type="InterPro" id="IPR036873">
    <property type="entry name" value="Rhodanese-like_dom_sf"/>
</dbReference>
<dbReference type="NCBIfam" id="NF008750">
    <property type="entry name" value="PRK11784.1-2"/>
    <property type="match status" value="1"/>
</dbReference>
<dbReference type="Pfam" id="PF26341">
    <property type="entry name" value="AAA_SelU"/>
    <property type="match status" value="1"/>
</dbReference>
<accession>A0A1M4YYZ9</accession>
<feature type="domain" description="Rhodanese" evidence="2">
    <location>
        <begin position="13"/>
        <end position="135"/>
    </location>
</feature>
<proteinExistence type="predicted"/>
<dbReference type="SMART" id="SM00450">
    <property type="entry name" value="RHOD"/>
    <property type="match status" value="1"/>
</dbReference>
<gene>
    <name evidence="3" type="ORF">SAMN05444339_103295</name>
</gene>
<evidence type="ECO:0000313" key="4">
    <source>
        <dbReference type="Proteomes" id="UP000183987"/>
    </source>
</evidence>
<dbReference type="NCBIfam" id="NF008752">
    <property type="entry name" value="PRK11784.1-4"/>
    <property type="match status" value="1"/>
</dbReference>
<dbReference type="SUPFAM" id="SSF52821">
    <property type="entry name" value="Rhodanese/Cell cycle control phosphatase"/>
    <property type="match status" value="1"/>
</dbReference>
<dbReference type="PANTHER" id="PTHR30401">
    <property type="entry name" value="TRNA 2-SELENOURIDINE SYNTHASE"/>
    <property type="match status" value="1"/>
</dbReference>
<dbReference type="InterPro" id="IPR001763">
    <property type="entry name" value="Rhodanese-like_dom"/>
</dbReference>
<dbReference type="EMBL" id="FQUE01000003">
    <property type="protein sequence ID" value="SHF10546.1"/>
    <property type="molecule type" value="Genomic_DNA"/>
</dbReference>
<dbReference type="Proteomes" id="UP000183987">
    <property type="component" value="Unassembled WGS sequence"/>
</dbReference>
<dbReference type="Pfam" id="PF00581">
    <property type="entry name" value="Rhodanese"/>
    <property type="match status" value="1"/>
</dbReference>
<evidence type="ECO:0000259" key="2">
    <source>
        <dbReference type="PROSITE" id="PS50206"/>
    </source>
</evidence>
<protein>
    <submittedName>
        <fullName evidence="3">tRNA 2-selenouridine synthase</fullName>
    </submittedName>
</protein>
<dbReference type="RefSeq" id="WP_072856953.1">
    <property type="nucleotide sequence ID" value="NZ_FQUE01000003.1"/>
</dbReference>
<sequence>MPQTFQSLRDLMAHGFDTVIDVRSPAEYAEDHIPGAINLPALSNDQRAEVGTMYKQVSAFDARKIGAAMVARNVADHVDGPLAHHDGAWQPLVYCWRGGQRSGSFSSILQQIGWRADTIKGGYQTYRRLVHDALYLDPVPHRLILLDGYTGTAKTALLHLLAERDVQILDLEGLAAHRGSLLGGVAGGQPAQKGFESKLAQALSALDPDRPTIVEAESSKIGQIVLPKQIWARMTAAPRINVKAPLAARAAYLTQAYADIIADPNALRARLQPLRNLRGHAVVDDWEAMLDAGDFEGLATSLMDRHYDAAYARSRRVDDREWLGEVTADSLDATGRARAADDLAALIRRL</sequence>
<dbReference type="GO" id="GO:0002098">
    <property type="term" value="P:tRNA wobble uridine modification"/>
    <property type="evidence" value="ECO:0007669"/>
    <property type="project" value="InterPro"/>
</dbReference>
<dbReference type="AlphaFoldDB" id="A0A1M4YYZ9"/>
<dbReference type="InterPro" id="IPR001307">
    <property type="entry name" value="Thiosulphate_STrfase_CS"/>
</dbReference>
<dbReference type="GO" id="GO:0004792">
    <property type="term" value="F:thiosulfate-cyanide sulfurtransferase activity"/>
    <property type="evidence" value="ECO:0007669"/>
    <property type="project" value="InterPro"/>
</dbReference>
<dbReference type="InterPro" id="IPR058840">
    <property type="entry name" value="AAA_SelU"/>
</dbReference>
<dbReference type="PROSITE" id="PS00380">
    <property type="entry name" value="RHODANESE_1"/>
    <property type="match status" value="1"/>
</dbReference>
<keyword evidence="4" id="KW-1185">Reference proteome</keyword>
<dbReference type="GO" id="GO:0043828">
    <property type="term" value="F:tRNA 2-selenouridine synthase activity"/>
    <property type="evidence" value="ECO:0007669"/>
    <property type="project" value="InterPro"/>
</dbReference>
<reference evidence="4" key="1">
    <citation type="submission" date="2016-11" db="EMBL/GenBank/DDBJ databases">
        <authorList>
            <person name="Varghese N."/>
            <person name="Submissions S."/>
        </authorList>
    </citation>
    <scope>NUCLEOTIDE SEQUENCE [LARGE SCALE GENOMIC DNA]</scope>
    <source>
        <strain evidence="4">DSM 29326</strain>
    </source>
</reference>
<organism evidence="3 4">
    <name type="scientific">Loktanella atrilutea</name>
    <dbReference type="NCBI Taxonomy" id="366533"/>
    <lineage>
        <taxon>Bacteria</taxon>
        <taxon>Pseudomonadati</taxon>
        <taxon>Pseudomonadota</taxon>
        <taxon>Alphaproteobacteria</taxon>
        <taxon>Rhodobacterales</taxon>
        <taxon>Roseobacteraceae</taxon>
        <taxon>Loktanella</taxon>
    </lineage>
</organism>